<sequence>MSFISNSSGITLGEGTFNNIQGNLVNIFQPEGQRADIGALLKSFVGEKRRRREDSEDSARKRRRENPEEEDGLETIRHKDLNLTHEIGRGPGYLLHAGNIKRRALIVKVFNAGTNARKHLEATVNLSQRLLHPNVLRIEGTSSPTSMHHFIAYQDAHRKTAEGPLAAALRDDLEKSIMLGFKLSGIDYLSTQGIMLPLGPENFDVFLDINDRFLLSINPPTDASTAHHEEDDIRSVWTLLAQLIKRIGR</sequence>
<proteinExistence type="predicted"/>
<accession>A0AAD7B9D4</accession>
<dbReference type="Proteomes" id="UP001221142">
    <property type="component" value="Unassembled WGS sequence"/>
</dbReference>
<name>A0AAD7B9D4_9AGAR</name>
<evidence type="ECO:0000313" key="2">
    <source>
        <dbReference type="EMBL" id="KAJ7613928.1"/>
    </source>
</evidence>
<gene>
    <name evidence="2" type="ORF">FB45DRAFT_937360</name>
</gene>
<dbReference type="EMBL" id="JARKIF010000027">
    <property type="protein sequence ID" value="KAJ7613928.1"/>
    <property type="molecule type" value="Genomic_DNA"/>
</dbReference>
<keyword evidence="3" id="KW-1185">Reference proteome</keyword>
<evidence type="ECO:0000313" key="3">
    <source>
        <dbReference type="Proteomes" id="UP001221142"/>
    </source>
</evidence>
<feature type="region of interest" description="Disordered" evidence="1">
    <location>
        <begin position="48"/>
        <end position="77"/>
    </location>
</feature>
<dbReference type="AlphaFoldDB" id="A0AAD7B9D4"/>
<evidence type="ECO:0008006" key="4">
    <source>
        <dbReference type="Google" id="ProtNLM"/>
    </source>
</evidence>
<protein>
    <recommendedName>
        <fullName evidence="4">Protein kinase domain-containing protein</fullName>
    </recommendedName>
</protein>
<comment type="caution">
    <text evidence="2">The sequence shown here is derived from an EMBL/GenBank/DDBJ whole genome shotgun (WGS) entry which is preliminary data.</text>
</comment>
<evidence type="ECO:0000256" key="1">
    <source>
        <dbReference type="SAM" id="MobiDB-lite"/>
    </source>
</evidence>
<organism evidence="2 3">
    <name type="scientific">Roridomyces roridus</name>
    <dbReference type="NCBI Taxonomy" id="1738132"/>
    <lineage>
        <taxon>Eukaryota</taxon>
        <taxon>Fungi</taxon>
        <taxon>Dikarya</taxon>
        <taxon>Basidiomycota</taxon>
        <taxon>Agaricomycotina</taxon>
        <taxon>Agaricomycetes</taxon>
        <taxon>Agaricomycetidae</taxon>
        <taxon>Agaricales</taxon>
        <taxon>Marasmiineae</taxon>
        <taxon>Mycenaceae</taxon>
        <taxon>Roridomyces</taxon>
    </lineage>
</organism>
<reference evidence="2" key="1">
    <citation type="submission" date="2023-03" db="EMBL/GenBank/DDBJ databases">
        <title>Massive genome expansion in bonnet fungi (Mycena s.s.) driven by repeated elements and novel gene families across ecological guilds.</title>
        <authorList>
            <consortium name="Lawrence Berkeley National Laboratory"/>
            <person name="Harder C.B."/>
            <person name="Miyauchi S."/>
            <person name="Viragh M."/>
            <person name="Kuo A."/>
            <person name="Thoen E."/>
            <person name="Andreopoulos B."/>
            <person name="Lu D."/>
            <person name="Skrede I."/>
            <person name="Drula E."/>
            <person name="Henrissat B."/>
            <person name="Morin E."/>
            <person name="Kohler A."/>
            <person name="Barry K."/>
            <person name="LaButti K."/>
            <person name="Morin E."/>
            <person name="Salamov A."/>
            <person name="Lipzen A."/>
            <person name="Mereny Z."/>
            <person name="Hegedus B."/>
            <person name="Baldrian P."/>
            <person name="Stursova M."/>
            <person name="Weitz H."/>
            <person name="Taylor A."/>
            <person name="Grigoriev I.V."/>
            <person name="Nagy L.G."/>
            <person name="Martin F."/>
            <person name="Kauserud H."/>
        </authorList>
    </citation>
    <scope>NUCLEOTIDE SEQUENCE</scope>
    <source>
        <strain evidence="2">9284</strain>
    </source>
</reference>